<accession>A0ABV7CE07</accession>
<dbReference type="Gene3D" id="3.40.50.80">
    <property type="entry name" value="Nucleotide-binding domain of ferredoxin-NADP reductase (FNR) module"/>
    <property type="match status" value="1"/>
</dbReference>
<keyword evidence="7" id="KW-0521">NADP</keyword>
<evidence type="ECO:0000256" key="3">
    <source>
        <dbReference type="ARBA" id="ARBA00013223"/>
    </source>
</evidence>
<reference evidence="12" key="1">
    <citation type="journal article" date="2019" name="Int. J. Syst. Evol. Microbiol.">
        <title>The Global Catalogue of Microorganisms (GCM) 10K type strain sequencing project: providing services to taxonomists for standard genome sequencing and annotation.</title>
        <authorList>
            <consortium name="The Broad Institute Genomics Platform"/>
            <consortium name="The Broad Institute Genome Sequencing Center for Infectious Disease"/>
            <person name="Wu L."/>
            <person name="Ma J."/>
        </authorList>
    </citation>
    <scope>NUCLEOTIDE SEQUENCE [LARGE SCALE GENOMIC DNA]</scope>
    <source>
        <strain evidence="12">KCTC 62784</strain>
    </source>
</reference>
<dbReference type="RefSeq" id="WP_123014165.1">
    <property type="nucleotide sequence ID" value="NZ_AP024912.1"/>
</dbReference>
<evidence type="ECO:0000313" key="12">
    <source>
        <dbReference type="Proteomes" id="UP001595384"/>
    </source>
</evidence>
<dbReference type="Proteomes" id="UP001595384">
    <property type="component" value="Unassembled WGS sequence"/>
</dbReference>
<evidence type="ECO:0000256" key="4">
    <source>
        <dbReference type="ARBA" id="ARBA00022630"/>
    </source>
</evidence>
<sequence length="257" mass="28912">MNNEIATLTSARVTNRQDWNESLFSLTVHSPGTKYKAGQFTKLGMFDDKGELIRRAYSIINHPDEHEKTGDLEFLIVTDPEGSLSPLLHSLRTGDDVLIGLEGAGFMTLDEIPLDARDLWLVSSGTAIGPFLAMLNDRKIGYRFNHLVLVHAVRHASDLVYQKEINQLLQQYPGKFKYVPIVSREQTSGALSGRIPQLLKSGELENTACLQLNKKESFIYLCGNPEMVKDTSNSLKLMGLQKHLRKKTGQFSSENYW</sequence>
<comment type="caution">
    <text evidence="11">The sequence shown here is derived from an EMBL/GenBank/DDBJ whole genome shotgun (WGS) entry which is preliminary data.</text>
</comment>
<dbReference type="GO" id="GO:0004324">
    <property type="term" value="F:ferredoxin-NADP+ reductase activity"/>
    <property type="evidence" value="ECO:0007669"/>
    <property type="project" value="UniProtKB-EC"/>
</dbReference>
<keyword evidence="6" id="KW-0274">FAD</keyword>
<keyword evidence="4" id="KW-0285">Flavoprotein</keyword>
<dbReference type="EC" id="1.18.1.2" evidence="3"/>
<protein>
    <recommendedName>
        <fullName evidence="3">ferredoxin--NADP(+) reductase</fullName>
        <ecNumber evidence="3">1.18.1.2</ecNumber>
    </recommendedName>
</protein>
<keyword evidence="8 11" id="KW-0560">Oxidoreductase</keyword>
<comment type="cofactor">
    <cofactor evidence="1">
        <name>FAD</name>
        <dbReference type="ChEBI" id="CHEBI:57692"/>
    </cofactor>
</comment>
<evidence type="ECO:0000256" key="8">
    <source>
        <dbReference type="ARBA" id="ARBA00023002"/>
    </source>
</evidence>
<evidence type="ECO:0000256" key="1">
    <source>
        <dbReference type="ARBA" id="ARBA00001974"/>
    </source>
</evidence>
<dbReference type="PRINTS" id="PR00371">
    <property type="entry name" value="FPNCR"/>
</dbReference>
<evidence type="ECO:0000256" key="2">
    <source>
        <dbReference type="ARBA" id="ARBA00008312"/>
    </source>
</evidence>
<dbReference type="InterPro" id="IPR001709">
    <property type="entry name" value="Flavoprot_Pyr_Nucl_cyt_Rdtase"/>
</dbReference>
<dbReference type="SUPFAM" id="SSF52343">
    <property type="entry name" value="Ferredoxin reductase-like, C-terminal NADP-linked domain"/>
    <property type="match status" value="1"/>
</dbReference>
<organism evidence="11 12">
    <name type="scientific">Vibrio zhugei</name>
    <dbReference type="NCBI Taxonomy" id="2479546"/>
    <lineage>
        <taxon>Bacteria</taxon>
        <taxon>Pseudomonadati</taxon>
        <taxon>Pseudomonadota</taxon>
        <taxon>Gammaproteobacteria</taxon>
        <taxon>Vibrionales</taxon>
        <taxon>Vibrionaceae</taxon>
        <taxon>Vibrio</taxon>
    </lineage>
</organism>
<evidence type="ECO:0000256" key="7">
    <source>
        <dbReference type="ARBA" id="ARBA00022857"/>
    </source>
</evidence>
<evidence type="ECO:0000259" key="10">
    <source>
        <dbReference type="PROSITE" id="PS51384"/>
    </source>
</evidence>
<gene>
    <name evidence="11" type="ORF">ACFODT_13960</name>
</gene>
<dbReference type="Gene3D" id="2.40.30.10">
    <property type="entry name" value="Translation factors"/>
    <property type="match status" value="1"/>
</dbReference>
<dbReference type="InterPro" id="IPR001433">
    <property type="entry name" value="OxRdtase_FAD/NAD-bd"/>
</dbReference>
<comment type="similarity">
    <text evidence="2">Belongs to the ferredoxin--NADP reductase type 1 family.</text>
</comment>
<dbReference type="EMBL" id="JBHRSE010000095">
    <property type="protein sequence ID" value="MFC3024919.1"/>
    <property type="molecule type" value="Genomic_DNA"/>
</dbReference>
<evidence type="ECO:0000256" key="6">
    <source>
        <dbReference type="ARBA" id="ARBA00022827"/>
    </source>
</evidence>
<dbReference type="InterPro" id="IPR039261">
    <property type="entry name" value="FNR_nucleotide-bd"/>
</dbReference>
<feature type="domain" description="FAD-binding FR-type" evidence="10">
    <location>
        <begin position="6"/>
        <end position="110"/>
    </location>
</feature>
<dbReference type="Pfam" id="PF00175">
    <property type="entry name" value="NAD_binding_1"/>
    <property type="match status" value="1"/>
</dbReference>
<comment type="catalytic activity">
    <reaction evidence="9">
        <text>2 reduced [2Fe-2S]-[ferredoxin] + NADP(+) + H(+) = 2 oxidized [2Fe-2S]-[ferredoxin] + NADPH</text>
        <dbReference type="Rhea" id="RHEA:20125"/>
        <dbReference type="Rhea" id="RHEA-COMP:10000"/>
        <dbReference type="Rhea" id="RHEA-COMP:10001"/>
        <dbReference type="ChEBI" id="CHEBI:15378"/>
        <dbReference type="ChEBI" id="CHEBI:33737"/>
        <dbReference type="ChEBI" id="CHEBI:33738"/>
        <dbReference type="ChEBI" id="CHEBI:57783"/>
        <dbReference type="ChEBI" id="CHEBI:58349"/>
        <dbReference type="EC" id="1.18.1.2"/>
    </reaction>
</comment>
<dbReference type="InterPro" id="IPR051930">
    <property type="entry name" value="FNR_type-1"/>
</dbReference>
<dbReference type="InterPro" id="IPR033892">
    <property type="entry name" value="FNR_bac"/>
</dbReference>
<dbReference type="PANTHER" id="PTHR47878:SF1">
    <property type="entry name" value="FLAVODOXIN_FERREDOXIN--NADP REDUCTASE"/>
    <property type="match status" value="1"/>
</dbReference>
<name>A0ABV7CE07_9VIBR</name>
<dbReference type="InterPro" id="IPR017927">
    <property type="entry name" value="FAD-bd_FR_type"/>
</dbReference>
<dbReference type="SUPFAM" id="SSF63380">
    <property type="entry name" value="Riboflavin synthase domain-like"/>
    <property type="match status" value="1"/>
</dbReference>
<dbReference type="PROSITE" id="PS51384">
    <property type="entry name" value="FAD_FR"/>
    <property type="match status" value="1"/>
</dbReference>
<dbReference type="InterPro" id="IPR017938">
    <property type="entry name" value="Riboflavin_synthase-like_b-brl"/>
</dbReference>
<keyword evidence="12" id="KW-1185">Reference proteome</keyword>
<dbReference type="InterPro" id="IPR008333">
    <property type="entry name" value="Cbr1-like_FAD-bd_dom"/>
</dbReference>
<evidence type="ECO:0000313" key="11">
    <source>
        <dbReference type="EMBL" id="MFC3024919.1"/>
    </source>
</evidence>
<dbReference type="PANTHER" id="PTHR47878">
    <property type="entry name" value="OXIDOREDUCTASE FAD/NAD(P)-BINDING DOMAIN PROTEIN"/>
    <property type="match status" value="1"/>
</dbReference>
<evidence type="ECO:0000256" key="5">
    <source>
        <dbReference type="ARBA" id="ARBA00022741"/>
    </source>
</evidence>
<keyword evidence="5" id="KW-0547">Nucleotide-binding</keyword>
<evidence type="ECO:0000256" key="9">
    <source>
        <dbReference type="ARBA" id="ARBA00047776"/>
    </source>
</evidence>
<dbReference type="Pfam" id="PF00970">
    <property type="entry name" value="FAD_binding_6"/>
    <property type="match status" value="1"/>
</dbReference>
<proteinExistence type="inferred from homology"/>
<dbReference type="CDD" id="cd06195">
    <property type="entry name" value="FNR1"/>
    <property type="match status" value="1"/>
</dbReference>